<keyword evidence="3 6" id="KW-0238">DNA-binding</keyword>
<dbReference type="PROSITE" id="PS50932">
    <property type="entry name" value="HTH_LACI_2"/>
    <property type="match status" value="1"/>
</dbReference>
<keyword evidence="2" id="KW-0805">Transcription regulation</keyword>
<dbReference type="InterPro" id="IPR010982">
    <property type="entry name" value="Lambda_DNA-bd_dom_sf"/>
</dbReference>
<keyword evidence="7" id="KW-1185">Reference proteome</keyword>
<dbReference type="InterPro" id="IPR000843">
    <property type="entry name" value="HTH_LacI"/>
</dbReference>
<dbReference type="EMBL" id="JAPJZH010000003">
    <property type="protein sequence ID" value="MDA4844982.1"/>
    <property type="molecule type" value="Genomic_DNA"/>
</dbReference>
<sequence length="344" mass="36933">MSKPEHEKQNPTVQDVARAANVSTATVSRALSAPERVSEKARKRVAEAVKQTGYVINHAARNLRRQETGTIVALVPDIGNSHFSNILKGIETVCDERDIKVLIADTRKPSMSRSKLQGYFSQNNCDGIVILDGDISISEMRAANLALPPVVTAGEWSDDPTVPIAIVDNLMGADLAVSHLLACGHTNIGHVTGLLTHKPGRDRLDGFRRVLAGAGIAPSGAWVFTGDYSLETGKGAAEAWLKLPERPTAVFCASDRSAFGFISTLHEAGIRVPEDVSVVGFDDIDIAAHFIPALTTVHQPRRAVGSCAARHLLDLIEGNQPDLEMAPLDPWLEVRKSTAPPAAR</sequence>
<dbReference type="Gene3D" id="3.40.50.2300">
    <property type="match status" value="2"/>
</dbReference>
<dbReference type="CDD" id="cd06284">
    <property type="entry name" value="PBP1_LacI-like"/>
    <property type="match status" value="1"/>
</dbReference>
<evidence type="ECO:0000256" key="2">
    <source>
        <dbReference type="ARBA" id="ARBA00023015"/>
    </source>
</evidence>
<comment type="caution">
    <text evidence="6">The sequence shown here is derived from an EMBL/GenBank/DDBJ whole genome shotgun (WGS) entry which is preliminary data.</text>
</comment>
<feature type="domain" description="HTH lacI-type" evidence="5">
    <location>
        <begin position="11"/>
        <end position="65"/>
    </location>
</feature>
<dbReference type="InterPro" id="IPR046335">
    <property type="entry name" value="LacI/GalR-like_sensor"/>
</dbReference>
<dbReference type="GO" id="GO:0003677">
    <property type="term" value="F:DNA binding"/>
    <property type="evidence" value="ECO:0007669"/>
    <property type="project" value="UniProtKB-KW"/>
</dbReference>
<proteinExistence type="predicted"/>
<dbReference type="SUPFAM" id="SSF47413">
    <property type="entry name" value="lambda repressor-like DNA-binding domains"/>
    <property type="match status" value="1"/>
</dbReference>
<evidence type="ECO:0000256" key="1">
    <source>
        <dbReference type="ARBA" id="ARBA00022491"/>
    </source>
</evidence>
<keyword evidence="4" id="KW-0804">Transcription</keyword>
<dbReference type="InterPro" id="IPR028082">
    <property type="entry name" value="Peripla_BP_I"/>
</dbReference>
<keyword evidence="1" id="KW-0678">Repressor</keyword>
<evidence type="ECO:0000256" key="4">
    <source>
        <dbReference type="ARBA" id="ARBA00023163"/>
    </source>
</evidence>
<dbReference type="PANTHER" id="PTHR30146:SF151">
    <property type="entry name" value="HTH-TYPE TRANSCRIPTIONAL REPRESSOR CYTR"/>
    <property type="match status" value="1"/>
</dbReference>
<evidence type="ECO:0000256" key="3">
    <source>
        <dbReference type="ARBA" id="ARBA00023125"/>
    </source>
</evidence>
<gene>
    <name evidence="6" type="ORF">OOZ53_06450</name>
</gene>
<dbReference type="PROSITE" id="PS00356">
    <property type="entry name" value="HTH_LACI_1"/>
    <property type="match status" value="1"/>
</dbReference>
<dbReference type="CDD" id="cd01392">
    <property type="entry name" value="HTH_LacI"/>
    <property type="match status" value="1"/>
</dbReference>
<dbReference type="Gene3D" id="1.10.260.40">
    <property type="entry name" value="lambda repressor-like DNA-binding domains"/>
    <property type="match status" value="1"/>
</dbReference>
<accession>A0ABT4VJT6</accession>
<organism evidence="6 7">
    <name type="scientific">Hoeflea poritis</name>
    <dbReference type="NCBI Taxonomy" id="2993659"/>
    <lineage>
        <taxon>Bacteria</taxon>
        <taxon>Pseudomonadati</taxon>
        <taxon>Pseudomonadota</taxon>
        <taxon>Alphaproteobacteria</taxon>
        <taxon>Hyphomicrobiales</taxon>
        <taxon>Rhizobiaceae</taxon>
        <taxon>Hoeflea</taxon>
    </lineage>
</organism>
<dbReference type="PANTHER" id="PTHR30146">
    <property type="entry name" value="LACI-RELATED TRANSCRIPTIONAL REPRESSOR"/>
    <property type="match status" value="1"/>
</dbReference>
<dbReference type="Pfam" id="PF00356">
    <property type="entry name" value="LacI"/>
    <property type="match status" value="1"/>
</dbReference>
<name>A0ABT4VJT6_9HYPH</name>
<evidence type="ECO:0000313" key="7">
    <source>
        <dbReference type="Proteomes" id="UP001148313"/>
    </source>
</evidence>
<evidence type="ECO:0000259" key="5">
    <source>
        <dbReference type="PROSITE" id="PS50932"/>
    </source>
</evidence>
<dbReference type="SMART" id="SM00354">
    <property type="entry name" value="HTH_LACI"/>
    <property type="match status" value="1"/>
</dbReference>
<dbReference type="SUPFAM" id="SSF53822">
    <property type="entry name" value="Periplasmic binding protein-like I"/>
    <property type="match status" value="1"/>
</dbReference>
<dbReference type="RefSeq" id="WP_271088533.1">
    <property type="nucleotide sequence ID" value="NZ_JAPJZH010000003.1"/>
</dbReference>
<dbReference type="Pfam" id="PF13377">
    <property type="entry name" value="Peripla_BP_3"/>
    <property type="match status" value="1"/>
</dbReference>
<reference evidence="6" key="1">
    <citation type="submission" date="2022-11" db="EMBL/GenBank/DDBJ databases">
        <title>Hoeflea poritis sp. nov., isolated from scleractinian coral Porites lutea.</title>
        <authorList>
            <person name="Zhang G."/>
            <person name="Wei Q."/>
            <person name="Cai L."/>
        </authorList>
    </citation>
    <scope>NUCLEOTIDE SEQUENCE</scope>
    <source>
        <strain evidence="6">E7-10</strain>
    </source>
</reference>
<evidence type="ECO:0000313" key="6">
    <source>
        <dbReference type="EMBL" id="MDA4844982.1"/>
    </source>
</evidence>
<dbReference type="Proteomes" id="UP001148313">
    <property type="component" value="Unassembled WGS sequence"/>
</dbReference>
<protein>
    <submittedName>
        <fullName evidence="6">LacI family DNA-binding transcriptional regulator</fullName>
    </submittedName>
</protein>